<sequence>MKSILFLVTILVFGFVYSSDREECRRIFGVVRNHSWFFDNEELRHEFIDHLLEDEKEDIDAMPPNCSVPVRETLARQRNQSKLIEFIYFYSEHAFGRAEKRKIIARPFILFDGRNGRLERANFVCGLFTIYSVSVKENVSGSNLELFRP</sequence>
<dbReference type="Proteomes" id="UP000659654">
    <property type="component" value="Unassembled WGS sequence"/>
</dbReference>
<evidence type="ECO:0000313" key="2">
    <source>
        <dbReference type="EMBL" id="CAD5217802.1"/>
    </source>
</evidence>
<keyword evidence="3" id="KW-1185">Reference proteome</keyword>
<evidence type="ECO:0000256" key="1">
    <source>
        <dbReference type="SAM" id="SignalP"/>
    </source>
</evidence>
<evidence type="ECO:0000313" key="3">
    <source>
        <dbReference type="Proteomes" id="UP000659654"/>
    </source>
</evidence>
<name>A0A7I8WYT9_BURXY</name>
<accession>A0A7I8WYT9</accession>
<dbReference type="EMBL" id="CAJFCV020000002">
    <property type="protein sequence ID" value="CAG9101705.1"/>
    <property type="molecule type" value="Genomic_DNA"/>
</dbReference>
<keyword evidence="1" id="KW-0732">Signal</keyword>
<gene>
    <name evidence="2" type="ORF">BXYJ_LOCUS5212</name>
</gene>
<organism evidence="2 3">
    <name type="scientific">Bursaphelenchus xylophilus</name>
    <name type="common">Pinewood nematode worm</name>
    <name type="synonym">Aphelenchoides xylophilus</name>
    <dbReference type="NCBI Taxonomy" id="6326"/>
    <lineage>
        <taxon>Eukaryota</taxon>
        <taxon>Metazoa</taxon>
        <taxon>Ecdysozoa</taxon>
        <taxon>Nematoda</taxon>
        <taxon>Chromadorea</taxon>
        <taxon>Rhabditida</taxon>
        <taxon>Tylenchina</taxon>
        <taxon>Tylenchomorpha</taxon>
        <taxon>Aphelenchoidea</taxon>
        <taxon>Aphelenchoididae</taxon>
        <taxon>Bursaphelenchus</taxon>
    </lineage>
</organism>
<comment type="caution">
    <text evidence="2">The sequence shown here is derived from an EMBL/GenBank/DDBJ whole genome shotgun (WGS) entry which is preliminary data.</text>
</comment>
<reference evidence="2" key="1">
    <citation type="submission" date="2020-09" db="EMBL/GenBank/DDBJ databases">
        <authorList>
            <person name="Kikuchi T."/>
        </authorList>
    </citation>
    <scope>NUCLEOTIDE SEQUENCE</scope>
    <source>
        <strain evidence="2">Ka4C1</strain>
    </source>
</reference>
<protein>
    <submittedName>
        <fullName evidence="2">(pine wood nematode) hypothetical protein</fullName>
    </submittedName>
</protein>
<proteinExistence type="predicted"/>
<dbReference type="Proteomes" id="UP000582659">
    <property type="component" value="Unassembled WGS sequence"/>
</dbReference>
<feature type="signal peptide" evidence="1">
    <location>
        <begin position="1"/>
        <end position="18"/>
    </location>
</feature>
<feature type="chain" id="PRO_5035412508" evidence="1">
    <location>
        <begin position="19"/>
        <end position="149"/>
    </location>
</feature>
<dbReference type="EMBL" id="CAJFDI010000002">
    <property type="protein sequence ID" value="CAD5217802.1"/>
    <property type="molecule type" value="Genomic_DNA"/>
</dbReference>
<dbReference type="AlphaFoldDB" id="A0A7I8WYT9"/>